<protein>
    <submittedName>
        <fullName evidence="1">Uncharacterized protein</fullName>
    </submittedName>
</protein>
<gene>
    <name evidence="1" type="ORF">QF025_005663</name>
</gene>
<dbReference type="Proteomes" id="UP001245184">
    <property type="component" value="Unassembled WGS sequence"/>
</dbReference>
<proteinExistence type="predicted"/>
<comment type="caution">
    <text evidence="1">The sequence shown here is derived from an EMBL/GenBank/DDBJ whole genome shotgun (WGS) entry which is preliminary data.</text>
</comment>
<dbReference type="EMBL" id="JAVIZN010000002">
    <property type="protein sequence ID" value="MDR6206943.1"/>
    <property type="molecule type" value="Genomic_DNA"/>
</dbReference>
<name>A0ABD5CPL3_9BURK</name>
<dbReference type="AlphaFoldDB" id="A0ABD5CPL3"/>
<accession>A0ABD5CPL3</accession>
<sequence length="58" mass="6185">MNARGQAAVRGARTACRCKIGARLPQLGCGGQRKAKARVVAPMPQEDGHDERKNALVD</sequence>
<organism evidence="1 2">
    <name type="scientific">Paraburkholderia graminis</name>
    <dbReference type="NCBI Taxonomy" id="60548"/>
    <lineage>
        <taxon>Bacteria</taxon>
        <taxon>Pseudomonadati</taxon>
        <taxon>Pseudomonadota</taxon>
        <taxon>Betaproteobacteria</taxon>
        <taxon>Burkholderiales</taxon>
        <taxon>Burkholderiaceae</taxon>
        <taxon>Paraburkholderia</taxon>
    </lineage>
</organism>
<reference evidence="1 2" key="1">
    <citation type="submission" date="2023-08" db="EMBL/GenBank/DDBJ databases">
        <title>Genome sequencing of plant associated microbes to promote plant fitness in Sorghum bicolor and Oryza sativa.</title>
        <authorList>
            <person name="Coleman-Derr D."/>
        </authorList>
    </citation>
    <scope>NUCLEOTIDE SEQUENCE [LARGE SCALE GENOMIC DNA]</scope>
    <source>
        <strain evidence="1 2">SLBN-33</strain>
    </source>
</reference>
<evidence type="ECO:0000313" key="2">
    <source>
        <dbReference type="Proteomes" id="UP001245184"/>
    </source>
</evidence>
<evidence type="ECO:0000313" key="1">
    <source>
        <dbReference type="EMBL" id="MDR6206943.1"/>
    </source>
</evidence>